<evidence type="ECO:0000313" key="1">
    <source>
        <dbReference type="EMBL" id="KAJ6838721.1"/>
    </source>
</evidence>
<evidence type="ECO:0000313" key="2">
    <source>
        <dbReference type="Proteomes" id="UP001140949"/>
    </source>
</evidence>
<gene>
    <name evidence="1" type="ORF">M6B38_318860</name>
</gene>
<sequence length="49" mass="6035">MLEFRDTTPVPSKMFCSLQFVSQRLSFQEHRGRFCQALDYTRFYRRPEQ</sequence>
<comment type="caution">
    <text evidence="1">The sequence shown here is derived from an EMBL/GenBank/DDBJ whole genome shotgun (WGS) entry which is preliminary data.</text>
</comment>
<reference evidence="1" key="1">
    <citation type="journal article" date="2023" name="GigaByte">
        <title>Genome assembly of the bearded iris, Iris pallida Lam.</title>
        <authorList>
            <person name="Bruccoleri R.E."/>
            <person name="Oakeley E.J."/>
            <person name="Faust A.M.E."/>
            <person name="Altorfer M."/>
            <person name="Dessus-Babus S."/>
            <person name="Burckhardt D."/>
            <person name="Oertli M."/>
            <person name="Naumann U."/>
            <person name="Petersen F."/>
            <person name="Wong J."/>
        </authorList>
    </citation>
    <scope>NUCLEOTIDE SEQUENCE</scope>
    <source>
        <strain evidence="1">GSM-AAB239-AS_SAM_17_03QT</strain>
    </source>
</reference>
<name>A0AAX6HDS1_IRIPA</name>
<organism evidence="1 2">
    <name type="scientific">Iris pallida</name>
    <name type="common">Sweet iris</name>
    <dbReference type="NCBI Taxonomy" id="29817"/>
    <lineage>
        <taxon>Eukaryota</taxon>
        <taxon>Viridiplantae</taxon>
        <taxon>Streptophyta</taxon>
        <taxon>Embryophyta</taxon>
        <taxon>Tracheophyta</taxon>
        <taxon>Spermatophyta</taxon>
        <taxon>Magnoliopsida</taxon>
        <taxon>Liliopsida</taxon>
        <taxon>Asparagales</taxon>
        <taxon>Iridaceae</taxon>
        <taxon>Iridoideae</taxon>
        <taxon>Irideae</taxon>
        <taxon>Iris</taxon>
    </lineage>
</organism>
<proteinExistence type="predicted"/>
<dbReference type="AlphaFoldDB" id="A0AAX6HDS1"/>
<protein>
    <submittedName>
        <fullName evidence="1">Disease resistance RPP13-like protein 1 isoform X1</fullName>
    </submittedName>
</protein>
<reference evidence="1" key="2">
    <citation type="submission" date="2023-04" db="EMBL/GenBank/DDBJ databases">
        <authorList>
            <person name="Bruccoleri R.E."/>
            <person name="Oakeley E.J."/>
            <person name="Faust A.-M."/>
            <person name="Dessus-Babus S."/>
            <person name="Altorfer M."/>
            <person name="Burckhardt D."/>
            <person name="Oertli M."/>
            <person name="Naumann U."/>
            <person name="Petersen F."/>
            <person name="Wong J."/>
        </authorList>
    </citation>
    <scope>NUCLEOTIDE SEQUENCE</scope>
    <source>
        <strain evidence="1">GSM-AAB239-AS_SAM_17_03QT</strain>
        <tissue evidence="1">Leaf</tissue>
    </source>
</reference>
<dbReference type="EMBL" id="JANAVB010010600">
    <property type="protein sequence ID" value="KAJ6838721.1"/>
    <property type="molecule type" value="Genomic_DNA"/>
</dbReference>
<accession>A0AAX6HDS1</accession>
<keyword evidence="2" id="KW-1185">Reference proteome</keyword>
<dbReference type="Proteomes" id="UP001140949">
    <property type="component" value="Unassembled WGS sequence"/>
</dbReference>